<protein>
    <recommendedName>
        <fullName evidence="4">Type II restriction enzyme NaeI domain-containing protein</fullName>
    </recommendedName>
</protein>
<feature type="domain" description="Type II restriction enzyme NaeI" evidence="4">
    <location>
        <begin position="41"/>
        <end position="277"/>
    </location>
</feature>
<reference evidence="5 6" key="1">
    <citation type="submission" date="2019-04" db="EMBL/GenBank/DDBJ databases">
        <authorList>
            <person name="Yang Y."/>
            <person name="Wei D."/>
        </authorList>
    </citation>
    <scope>NUCLEOTIDE SEQUENCE [LARGE SCALE GENOMIC DNA]</scope>
    <source>
        <strain evidence="5 6">L-1-4w-11</strain>
    </source>
</reference>
<dbReference type="Proteomes" id="UP000309138">
    <property type="component" value="Unassembled WGS sequence"/>
</dbReference>
<dbReference type="GO" id="GO:0009307">
    <property type="term" value="P:DNA restriction-modification system"/>
    <property type="evidence" value="ECO:0007669"/>
    <property type="project" value="InterPro"/>
</dbReference>
<accession>A0A4V5PY93</accession>
<dbReference type="Gene3D" id="1.10.10.10">
    <property type="entry name" value="Winged helix-like DNA-binding domain superfamily/Winged helix DNA-binding domain"/>
    <property type="match status" value="1"/>
</dbReference>
<dbReference type="InterPro" id="IPR037057">
    <property type="entry name" value="DNA_rep_MutH/T2_RE_sf"/>
</dbReference>
<dbReference type="InterPro" id="IPR011335">
    <property type="entry name" value="Restrct_endonuc-II-like"/>
</dbReference>
<dbReference type="GO" id="GO:0003677">
    <property type="term" value="F:DNA binding"/>
    <property type="evidence" value="ECO:0007669"/>
    <property type="project" value="InterPro"/>
</dbReference>
<evidence type="ECO:0000259" key="4">
    <source>
        <dbReference type="Pfam" id="PF09126"/>
    </source>
</evidence>
<dbReference type="EMBL" id="SWKR01000002">
    <property type="protein sequence ID" value="TKD50268.1"/>
    <property type="molecule type" value="Genomic_DNA"/>
</dbReference>
<keyword evidence="6" id="KW-1185">Reference proteome</keyword>
<dbReference type="OrthoDB" id="9179812at2"/>
<keyword evidence="3" id="KW-0378">Hydrolase</keyword>
<name>A0A4V5PY93_9SPHN</name>
<keyword evidence="1" id="KW-0540">Nuclease</keyword>
<organism evidence="5 6">
    <name type="scientific">Sphingomonas baiyangensis</name>
    <dbReference type="NCBI Taxonomy" id="2572576"/>
    <lineage>
        <taxon>Bacteria</taxon>
        <taxon>Pseudomonadati</taxon>
        <taxon>Pseudomonadota</taxon>
        <taxon>Alphaproteobacteria</taxon>
        <taxon>Sphingomonadales</taxon>
        <taxon>Sphingomonadaceae</taxon>
        <taxon>Sphingomonas</taxon>
    </lineage>
</organism>
<dbReference type="SUPFAM" id="SSF52980">
    <property type="entry name" value="Restriction endonuclease-like"/>
    <property type="match status" value="1"/>
</dbReference>
<dbReference type="Pfam" id="PF09126">
    <property type="entry name" value="NaeI"/>
    <property type="match status" value="1"/>
</dbReference>
<evidence type="ECO:0000313" key="5">
    <source>
        <dbReference type="EMBL" id="TKD50268.1"/>
    </source>
</evidence>
<proteinExistence type="predicted"/>
<dbReference type="Gene3D" id="3.40.600.10">
    <property type="entry name" value="DNA mismatch repair MutH/Restriction endonuclease, type II"/>
    <property type="match status" value="1"/>
</dbReference>
<sequence>MRVSLPSSQVIRGHTHYDQLTAIKNELVSRAGGMASIEREIPSLLRETIDDVIQTPRTGRRSYEELEKTEKTYIGTRVEIMIRAFFRLPKGRLDLLILGRDADVKFTIGGNWMMPKEVINHPCLLLAADEERARCYFGLFIADPAYLSLSTNQDQKRTVSAAGFSHILWLLNGHPLQPNFWRTIPHASAVAIASQTTGNERVMALFREVQDRAIPRDVIEATARQKDFMRRIRADGGRGTRDLLAREGILLLSGKYDAAIINRLGLGEVGPSEFISHAPANDAEHDIARAFEIRVGRS</sequence>
<gene>
    <name evidence="5" type="ORF">FBR43_05475</name>
</gene>
<evidence type="ECO:0000256" key="2">
    <source>
        <dbReference type="ARBA" id="ARBA00022759"/>
    </source>
</evidence>
<keyword evidence="2" id="KW-0255">Endonuclease</keyword>
<dbReference type="InterPro" id="IPR015210">
    <property type="entry name" value="NaeI"/>
</dbReference>
<dbReference type="AlphaFoldDB" id="A0A4V5PY93"/>
<dbReference type="InterPro" id="IPR036388">
    <property type="entry name" value="WH-like_DNA-bd_sf"/>
</dbReference>
<evidence type="ECO:0000256" key="1">
    <source>
        <dbReference type="ARBA" id="ARBA00022722"/>
    </source>
</evidence>
<dbReference type="CDD" id="cd22338">
    <property type="entry name" value="NaeI-like"/>
    <property type="match status" value="1"/>
</dbReference>
<evidence type="ECO:0000313" key="6">
    <source>
        <dbReference type="Proteomes" id="UP000309138"/>
    </source>
</evidence>
<dbReference type="GO" id="GO:0009036">
    <property type="term" value="F:type II site-specific deoxyribonuclease activity"/>
    <property type="evidence" value="ECO:0007669"/>
    <property type="project" value="InterPro"/>
</dbReference>
<comment type="caution">
    <text evidence="5">The sequence shown here is derived from an EMBL/GenBank/DDBJ whole genome shotgun (WGS) entry which is preliminary data.</text>
</comment>
<evidence type="ECO:0000256" key="3">
    <source>
        <dbReference type="ARBA" id="ARBA00022801"/>
    </source>
</evidence>